<evidence type="ECO:0000256" key="2">
    <source>
        <dbReference type="ARBA" id="ARBA00022692"/>
    </source>
</evidence>
<feature type="transmembrane region" description="Helical" evidence="5">
    <location>
        <begin position="389"/>
        <end position="409"/>
    </location>
</feature>
<gene>
    <name evidence="7" type="ORF">GCM10022242_15240</name>
</gene>
<keyword evidence="4 5" id="KW-0472">Membrane</keyword>
<feature type="transmembrane region" description="Helical" evidence="5">
    <location>
        <begin position="323"/>
        <end position="349"/>
    </location>
</feature>
<comment type="caution">
    <text evidence="7">The sequence shown here is derived from an EMBL/GenBank/DDBJ whole genome shotgun (WGS) entry which is preliminary data.</text>
</comment>
<evidence type="ECO:0000313" key="7">
    <source>
        <dbReference type="EMBL" id="GAA3813983.1"/>
    </source>
</evidence>
<dbReference type="RefSeq" id="WP_344773967.1">
    <property type="nucleotide sequence ID" value="NZ_BAABAH010000004.1"/>
</dbReference>
<feature type="transmembrane region" description="Helical" evidence="5">
    <location>
        <begin position="147"/>
        <end position="170"/>
    </location>
</feature>
<dbReference type="EMBL" id="BAABAH010000004">
    <property type="protein sequence ID" value="GAA3813983.1"/>
    <property type="molecule type" value="Genomic_DNA"/>
</dbReference>
<feature type="domain" description="Major facilitator superfamily (MFS) profile" evidence="6">
    <location>
        <begin position="13"/>
        <end position="413"/>
    </location>
</feature>
<feature type="transmembrane region" description="Helical" evidence="5">
    <location>
        <begin position="89"/>
        <end position="109"/>
    </location>
</feature>
<dbReference type="Proteomes" id="UP001501821">
    <property type="component" value="Unassembled WGS sequence"/>
</dbReference>
<feature type="transmembrane region" description="Helical" evidence="5">
    <location>
        <begin position="266"/>
        <end position="286"/>
    </location>
</feature>
<keyword evidence="3 5" id="KW-1133">Transmembrane helix</keyword>
<feature type="transmembrane region" description="Helical" evidence="5">
    <location>
        <begin position="232"/>
        <end position="254"/>
    </location>
</feature>
<evidence type="ECO:0000256" key="1">
    <source>
        <dbReference type="ARBA" id="ARBA00004651"/>
    </source>
</evidence>
<evidence type="ECO:0000259" key="6">
    <source>
        <dbReference type="PROSITE" id="PS50850"/>
    </source>
</evidence>
<feature type="transmembrane region" description="Helical" evidence="5">
    <location>
        <begin position="176"/>
        <end position="196"/>
    </location>
</feature>
<dbReference type="CDD" id="cd06174">
    <property type="entry name" value="MFS"/>
    <property type="match status" value="1"/>
</dbReference>
<dbReference type="PANTHER" id="PTHR23528">
    <property type="match status" value="1"/>
</dbReference>
<evidence type="ECO:0000256" key="5">
    <source>
        <dbReference type="SAM" id="Phobius"/>
    </source>
</evidence>
<dbReference type="Gene3D" id="1.20.1250.20">
    <property type="entry name" value="MFS general substrate transporter like domains"/>
    <property type="match status" value="2"/>
</dbReference>
<dbReference type="Pfam" id="PF07690">
    <property type="entry name" value="MFS_1"/>
    <property type="match status" value="2"/>
</dbReference>
<proteinExistence type="predicted"/>
<protein>
    <submittedName>
        <fullName evidence="7">MFS transporter</fullName>
    </submittedName>
</protein>
<evidence type="ECO:0000256" key="3">
    <source>
        <dbReference type="ARBA" id="ARBA00022989"/>
    </source>
</evidence>
<reference evidence="8" key="1">
    <citation type="journal article" date="2019" name="Int. J. Syst. Evol. Microbiol.">
        <title>The Global Catalogue of Microorganisms (GCM) 10K type strain sequencing project: providing services to taxonomists for standard genome sequencing and annotation.</title>
        <authorList>
            <consortium name="The Broad Institute Genomics Platform"/>
            <consortium name="The Broad Institute Genome Sequencing Center for Infectious Disease"/>
            <person name="Wu L."/>
            <person name="Ma J."/>
        </authorList>
    </citation>
    <scope>NUCLEOTIDE SEQUENCE [LARGE SCALE GENOMIC DNA]</scope>
    <source>
        <strain evidence="8">JCM 16953</strain>
    </source>
</reference>
<comment type="subcellular location">
    <subcellularLocation>
        <location evidence="1">Cell membrane</location>
        <topology evidence="1">Multi-pass membrane protein</topology>
    </subcellularLocation>
</comment>
<evidence type="ECO:0000313" key="8">
    <source>
        <dbReference type="Proteomes" id="UP001501821"/>
    </source>
</evidence>
<keyword evidence="8" id="KW-1185">Reference proteome</keyword>
<feature type="transmembrane region" description="Helical" evidence="5">
    <location>
        <begin position="55"/>
        <end position="73"/>
    </location>
</feature>
<dbReference type="InterPro" id="IPR036259">
    <property type="entry name" value="MFS_trans_sf"/>
</dbReference>
<evidence type="ECO:0000256" key="4">
    <source>
        <dbReference type="ARBA" id="ARBA00023136"/>
    </source>
</evidence>
<dbReference type="SUPFAM" id="SSF103473">
    <property type="entry name" value="MFS general substrate transporter"/>
    <property type="match status" value="1"/>
</dbReference>
<dbReference type="PANTHER" id="PTHR23528:SF1">
    <property type="entry name" value="MAJOR FACILITATOR SUPERFAMILY (MFS) PROFILE DOMAIN-CONTAINING PROTEIN"/>
    <property type="match status" value="1"/>
</dbReference>
<feature type="transmembrane region" description="Helical" evidence="5">
    <location>
        <begin position="361"/>
        <end position="383"/>
    </location>
</feature>
<dbReference type="InterPro" id="IPR011701">
    <property type="entry name" value="MFS"/>
</dbReference>
<feature type="transmembrane region" description="Helical" evidence="5">
    <location>
        <begin position="298"/>
        <end position="317"/>
    </location>
</feature>
<keyword evidence="2 5" id="KW-0812">Transmembrane</keyword>
<name>A0ABP7IB68_9ACTN</name>
<accession>A0ABP7IB68</accession>
<dbReference type="InterPro" id="IPR020846">
    <property type="entry name" value="MFS_dom"/>
</dbReference>
<organism evidence="7 8">
    <name type="scientific">Nocardioides panacisoli</name>
    <dbReference type="NCBI Taxonomy" id="627624"/>
    <lineage>
        <taxon>Bacteria</taxon>
        <taxon>Bacillati</taxon>
        <taxon>Actinomycetota</taxon>
        <taxon>Actinomycetes</taxon>
        <taxon>Propionibacteriales</taxon>
        <taxon>Nocardioidaceae</taxon>
        <taxon>Nocardioides</taxon>
    </lineage>
</organism>
<sequence>MTATPPSERRVGWGFVTFYALAFLGTCLVLIAPLLVTLALKVNSLVGIEAAPRNLSLVTGVGALVAMVGNPFLGKMSDRTTSRLGMRRPWMAIGLLGGSLGVLVVALAADVWVVLIGWCAAQLFFNGLLAALVAVLPDQVPGSQRGLVSGVLGVCLPIASVSGTYVVQLFSASELAMFLAPCAIAGVLIAPFAVRLDDRRLAPSDRPRWSLREFLGTFYVDPRRNSDFTWAFVSRFLFVTAYAFLVTYQAYFLINRLGSDEAEIPGLIFHSTLVQSAGVVGASLIGGRLSDRTGRRKAFVLTASATYGMALLAIASSTDLDRFLVGMALAGLGFGVYVAVDLALVADVLPDDSSTAKDLGVFNMAGALPFSVAPAVAPTVLALGGGSYGVLYAVAGLCALLGALAILPVRRVR</sequence>
<dbReference type="PROSITE" id="PS50850">
    <property type="entry name" value="MFS"/>
    <property type="match status" value="1"/>
</dbReference>
<feature type="transmembrane region" description="Helical" evidence="5">
    <location>
        <begin position="115"/>
        <end position="135"/>
    </location>
</feature>
<feature type="transmembrane region" description="Helical" evidence="5">
    <location>
        <begin position="12"/>
        <end position="35"/>
    </location>
</feature>